<dbReference type="EMBL" id="JAOVZV010000001">
    <property type="protein sequence ID" value="MCX8530852.1"/>
    <property type="molecule type" value="Genomic_DNA"/>
</dbReference>
<keyword evidence="1" id="KW-0732">Signal</keyword>
<sequence length="89" mass="9387">MKNLFLSAFVVLIGTGAAFASNADKSKKSAVVDGHYFDNNLNQCVNAQIDCSTIDTGQMCTWGAVGAEIVLREAGDTSCGNQLFKAPQP</sequence>
<name>A0ABT3XYD8_9FLAO</name>
<evidence type="ECO:0000256" key="1">
    <source>
        <dbReference type="SAM" id="SignalP"/>
    </source>
</evidence>
<gene>
    <name evidence="2" type="ORF">OEA66_00645</name>
</gene>
<evidence type="ECO:0000313" key="2">
    <source>
        <dbReference type="EMBL" id="MCX8530852.1"/>
    </source>
</evidence>
<comment type="caution">
    <text evidence="2">The sequence shown here is derived from an EMBL/GenBank/DDBJ whole genome shotgun (WGS) entry which is preliminary data.</text>
</comment>
<keyword evidence="3" id="KW-1185">Reference proteome</keyword>
<proteinExistence type="predicted"/>
<organism evidence="2 3">
    <name type="scientific">Chryseobacterium luquanense</name>
    <dbReference type="NCBI Taxonomy" id="2983766"/>
    <lineage>
        <taxon>Bacteria</taxon>
        <taxon>Pseudomonadati</taxon>
        <taxon>Bacteroidota</taxon>
        <taxon>Flavobacteriia</taxon>
        <taxon>Flavobacteriales</taxon>
        <taxon>Weeksellaceae</taxon>
        <taxon>Chryseobacterium group</taxon>
        <taxon>Chryseobacterium</taxon>
    </lineage>
</organism>
<evidence type="ECO:0000313" key="3">
    <source>
        <dbReference type="Proteomes" id="UP001070176"/>
    </source>
</evidence>
<feature type="signal peptide" evidence="1">
    <location>
        <begin position="1"/>
        <end position="20"/>
    </location>
</feature>
<accession>A0ABT3XYD8</accession>
<reference evidence="2" key="1">
    <citation type="submission" date="2022-10" db="EMBL/GenBank/DDBJ databases">
        <title>Chryseobacterium sp. nov., a novel bacterial species.</title>
        <authorList>
            <person name="Cao Y."/>
        </authorList>
    </citation>
    <scope>NUCLEOTIDE SEQUENCE</scope>
    <source>
        <strain evidence="2">KC 927</strain>
    </source>
</reference>
<feature type="chain" id="PRO_5045408970" evidence="1">
    <location>
        <begin position="21"/>
        <end position="89"/>
    </location>
</feature>
<protein>
    <submittedName>
        <fullName evidence="2">DUF6520 family protein</fullName>
    </submittedName>
</protein>
<dbReference type="Proteomes" id="UP001070176">
    <property type="component" value="Unassembled WGS sequence"/>
</dbReference>